<evidence type="ECO:0000313" key="2">
    <source>
        <dbReference type="Proteomes" id="UP001152300"/>
    </source>
</evidence>
<sequence>MEIGKPASILADVDQVSDVTPDHISLNNDATFRHEGNLTNHRCLSFHHSTGKKTLKELVDKNGRLVH</sequence>
<dbReference type="Proteomes" id="UP001152300">
    <property type="component" value="Unassembled WGS sequence"/>
</dbReference>
<organism evidence="1 2">
    <name type="scientific">Sclerotinia nivalis</name>
    <dbReference type="NCBI Taxonomy" id="352851"/>
    <lineage>
        <taxon>Eukaryota</taxon>
        <taxon>Fungi</taxon>
        <taxon>Dikarya</taxon>
        <taxon>Ascomycota</taxon>
        <taxon>Pezizomycotina</taxon>
        <taxon>Leotiomycetes</taxon>
        <taxon>Helotiales</taxon>
        <taxon>Sclerotiniaceae</taxon>
        <taxon>Sclerotinia</taxon>
    </lineage>
</organism>
<protein>
    <submittedName>
        <fullName evidence="1">Uncharacterized protein</fullName>
    </submittedName>
</protein>
<proteinExistence type="predicted"/>
<name>A0A9X0AJT2_9HELO</name>
<dbReference type="AlphaFoldDB" id="A0A9X0AJT2"/>
<accession>A0A9X0AJT2</accession>
<comment type="caution">
    <text evidence="1">The sequence shown here is derived from an EMBL/GenBank/DDBJ whole genome shotgun (WGS) entry which is preliminary data.</text>
</comment>
<dbReference type="EMBL" id="JAPEIS010000008">
    <property type="protein sequence ID" value="KAJ8064087.1"/>
    <property type="molecule type" value="Genomic_DNA"/>
</dbReference>
<gene>
    <name evidence="1" type="ORF">OCU04_007922</name>
</gene>
<reference evidence="1" key="1">
    <citation type="submission" date="2022-11" db="EMBL/GenBank/DDBJ databases">
        <title>Genome Resource of Sclerotinia nivalis Strain SnTB1, a Plant Pathogen Isolated from American Ginseng.</title>
        <authorList>
            <person name="Fan S."/>
        </authorList>
    </citation>
    <scope>NUCLEOTIDE SEQUENCE</scope>
    <source>
        <strain evidence="1">SnTB1</strain>
    </source>
</reference>
<keyword evidence="2" id="KW-1185">Reference proteome</keyword>
<evidence type="ECO:0000313" key="1">
    <source>
        <dbReference type="EMBL" id="KAJ8064087.1"/>
    </source>
</evidence>